<keyword evidence="2" id="KW-1185">Reference proteome</keyword>
<protein>
    <submittedName>
        <fullName evidence="1">Uncharacterized protein</fullName>
    </submittedName>
</protein>
<proteinExistence type="predicted"/>
<reference evidence="1" key="1">
    <citation type="submission" date="2023-03" db="EMBL/GenBank/DDBJ databases">
        <title>Chromosome-level genomes of two armyworms, Mythimna separata and Mythimna loreyi, provide insights into the biosynthesis and reception of sex pheromones.</title>
        <authorList>
            <person name="Zhao H."/>
        </authorList>
    </citation>
    <scope>NUCLEOTIDE SEQUENCE</scope>
    <source>
        <strain evidence="1">BeijingLab</strain>
    </source>
</reference>
<sequence length="886" mass="101740">MKTFVVLCSVFLIVNAKNIDLTSSENVFWTFMNKNNTIRGNATVPGGVYSDLQHNGFIGDILSEDNDVRTRWVAYDSWAYTAKFHVSRDDLAARVQHLVFEGLDTTAFITLNQDEPIGTADNMFVRYVYDIKDKLKEGENELKVSFLSPVAAADMRSSKFFAAPTCVPSVYNGECHVNQLRKMQASFSWDWGPAFPSVGIWKPVYIELYNGAIIRSVTTHTNKVGTDWKLDIKVYLETSQKITQVAGVLSASLQVEGKQTIKMWTHVDAMSQADGTHVVEITMNISENKIRLWWPNGYGDQPLYELNVLWTPDEYQHELSHKSLKVGFRTVQLIESDASEIFGNDTAGKGLTFYFKINDHPLFMKGSNWIPSHILPEVGESQRDVVDALLTSAHDAHMGMLRVWGGGVYESDHFYDKCDQLGILIWQDFLFACAMYPTDPAFISTVQEEIEQNVLRLQHHPSIAVWAGNNENEVALRGNWYDTMPSFEKYKADYIKLYVDTIKPIVEDLDPGRRYLVSSPSNGLESEREGYIAMNPYDPHYGDTHYYNYLADNWNMMTYPKTRFASEYGFQSLPSLKTMRTATKKEEDFSLQSEFSKHRQHSPNGYSFIRTQMESRMKLDENDPKYFEKFVFYSQISQAMAIKAETEVYRQDQANWYTMGALYWQLNDVWQAPSWSGIEYGGNWKMLHYFAMSFFSPVLVSPRLLPSDDIDVYLLNDRFVPIIDDKITVDFYNWSSPAPISTKQYSANADPLSSKLQKDIKINFSEYKKEEVFVKFTLQAAGINSPPNYVFPVPLKSAKGLRKPNIQITVSSTVMRRQQELLEYLINIRVDTVVLFLWMETDVKGYFENNGIIVTEPQSVVKFISTKDQVTPQDLQKSIKIQYYVN</sequence>
<accession>A0ACC2QGI3</accession>
<gene>
    <name evidence="1" type="ORF">PYW08_007719</name>
</gene>
<evidence type="ECO:0000313" key="2">
    <source>
        <dbReference type="Proteomes" id="UP001231649"/>
    </source>
</evidence>
<comment type="caution">
    <text evidence="1">The sequence shown here is derived from an EMBL/GenBank/DDBJ whole genome shotgun (WGS) entry which is preliminary data.</text>
</comment>
<dbReference type="EMBL" id="CM056796">
    <property type="protein sequence ID" value="KAJ8714099.1"/>
    <property type="molecule type" value="Genomic_DNA"/>
</dbReference>
<name>A0ACC2QGI3_9NEOP</name>
<dbReference type="Proteomes" id="UP001231649">
    <property type="component" value="Chromosome 20"/>
</dbReference>
<organism evidence="1 2">
    <name type="scientific">Mythimna loreyi</name>
    <dbReference type="NCBI Taxonomy" id="667449"/>
    <lineage>
        <taxon>Eukaryota</taxon>
        <taxon>Metazoa</taxon>
        <taxon>Ecdysozoa</taxon>
        <taxon>Arthropoda</taxon>
        <taxon>Hexapoda</taxon>
        <taxon>Insecta</taxon>
        <taxon>Pterygota</taxon>
        <taxon>Neoptera</taxon>
        <taxon>Endopterygota</taxon>
        <taxon>Lepidoptera</taxon>
        <taxon>Glossata</taxon>
        <taxon>Ditrysia</taxon>
        <taxon>Noctuoidea</taxon>
        <taxon>Noctuidae</taxon>
        <taxon>Noctuinae</taxon>
        <taxon>Hadenini</taxon>
        <taxon>Mythimna</taxon>
    </lineage>
</organism>
<evidence type="ECO:0000313" key="1">
    <source>
        <dbReference type="EMBL" id="KAJ8714099.1"/>
    </source>
</evidence>